<keyword evidence="3 6" id="KW-1133">Transmembrane helix</keyword>
<keyword evidence="8" id="KW-1185">Reference proteome</keyword>
<evidence type="ECO:0000256" key="3">
    <source>
        <dbReference type="ARBA" id="ARBA00022989"/>
    </source>
</evidence>
<evidence type="ECO:0000256" key="2">
    <source>
        <dbReference type="ARBA" id="ARBA00022692"/>
    </source>
</evidence>
<evidence type="ECO:0008006" key="9">
    <source>
        <dbReference type="Google" id="ProtNLM"/>
    </source>
</evidence>
<comment type="similarity">
    <text evidence="5">Belongs to the ATG33 family.</text>
</comment>
<dbReference type="GeneID" id="30181150"/>
<keyword evidence="4 6" id="KW-0472">Membrane</keyword>
<dbReference type="GO" id="GO:0016236">
    <property type="term" value="P:macroautophagy"/>
    <property type="evidence" value="ECO:0007669"/>
    <property type="project" value="TreeGrafter"/>
</dbReference>
<dbReference type="RefSeq" id="XP_019016998.1">
    <property type="nucleotide sequence ID" value="XM_019164463.1"/>
</dbReference>
<accession>A0A1E3NIA8</accession>
<sequence length="212" mass="23221">MGKCLTIVKLVGIGSLGISSGAFLVSSLSYVPKAANSLQLGELKVKVSKLITGLRLGFWGLGSLASYLLYEAYARSPVYGKHPYLIYAALSFPVALAYNYYYAFSDEQKLVKDSEEKIIYRTEKKKVEKVVSPEEDKSPLDNSVYNDLGNRDPKVEETEVDVEVPTVSQVELSEPTFKELLSTVSESHLYTGAILGVGFLLGSIGYIGDNLK</sequence>
<gene>
    <name evidence="7" type="ORF">PICMEDRAFT_73375</name>
</gene>
<evidence type="ECO:0000256" key="5">
    <source>
        <dbReference type="ARBA" id="ARBA00038013"/>
    </source>
</evidence>
<reference evidence="7 8" key="1">
    <citation type="journal article" date="2016" name="Proc. Natl. Acad. Sci. U.S.A.">
        <title>Comparative genomics of biotechnologically important yeasts.</title>
        <authorList>
            <person name="Riley R."/>
            <person name="Haridas S."/>
            <person name="Wolfe K.H."/>
            <person name="Lopes M.R."/>
            <person name="Hittinger C.T."/>
            <person name="Goeker M."/>
            <person name="Salamov A.A."/>
            <person name="Wisecaver J.H."/>
            <person name="Long T.M."/>
            <person name="Calvey C.H."/>
            <person name="Aerts A.L."/>
            <person name="Barry K.W."/>
            <person name="Choi C."/>
            <person name="Clum A."/>
            <person name="Coughlan A.Y."/>
            <person name="Deshpande S."/>
            <person name="Douglass A.P."/>
            <person name="Hanson S.J."/>
            <person name="Klenk H.-P."/>
            <person name="LaButti K.M."/>
            <person name="Lapidus A."/>
            <person name="Lindquist E.A."/>
            <person name="Lipzen A.M."/>
            <person name="Meier-Kolthoff J.P."/>
            <person name="Ohm R.A."/>
            <person name="Otillar R.P."/>
            <person name="Pangilinan J.L."/>
            <person name="Peng Y."/>
            <person name="Rokas A."/>
            <person name="Rosa C.A."/>
            <person name="Scheuner C."/>
            <person name="Sibirny A.A."/>
            <person name="Slot J.C."/>
            <person name="Stielow J.B."/>
            <person name="Sun H."/>
            <person name="Kurtzman C.P."/>
            <person name="Blackwell M."/>
            <person name="Grigoriev I.V."/>
            <person name="Jeffries T.W."/>
        </authorList>
    </citation>
    <scope>NUCLEOTIDE SEQUENCE [LARGE SCALE GENOMIC DNA]</scope>
    <source>
        <strain evidence="7 8">NRRL Y-2026</strain>
    </source>
</reference>
<dbReference type="EMBL" id="KV454004">
    <property type="protein sequence ID" value="ODQ45885.1"/>
    <property type="molecule type" value="Genomic_DNA"/>
</dbReference>
<name>A0A1E3NIA8_9ASCO</name>
<feature type="transmembrane region" description="Helical" evidence="6">
    <location>
        <begin position="82"/>
        <end position="101"/>
    </location>
</feature>
<evidence type="ECO:0000256" key="1">
    <source>
        <dbReference type="ARBA" id="ARBA00004141"/>
    </source>
</evidence>
<organism evidence="7 8">
    <name type="scientific">Pichia membranifaciens NRRL Y-2026</name>
    <dbReference type="NCBI Taxonomy" id="763406"/>
    <lineage>
        <taxon>Eukaryota</taxon>
        <taxon>Fungi</taxon>
        <taxon>Dikarya</taxon>
        <taxon>Ascomycota</taxon>
        <taxon>Saccharomycotina</taxon>
        <taxon>Pichiomycetes</taxon>
        <taxon>Pichiales</taxon>
        <taxon>Pichiaceae</taxon>
        <taxon>Pichia</taxon>
    </lineage>
</organism>
<dbReference type="PANTHER" id="PTHR37278">
    <property type="entry name" value="AUTOPHAGY-RELATED PROTEIN 33-RELATED"/>
    <property type="match status" value="1"/>
</dbReference>
<feature type="transmembrane region" description="Helical" evidence="6">
    <location>
        <begin position="7"/>
        <end position="30"/>
    </location>
</feature>
<dbReference type="AlphaFoldDB" id="A0A1E3NIA8"/>
<feature type="transmembrane region" description="Helical" evidence="6">
    <location>
        <begin position="189"/>
        <end position="208"/>
    </location>
</feature>
<keyword evidence="2 6" id="KW-0812">Transmembrane</keyword>
<comment type="subcellular location">
    <subcellularLocation>
        <location evidence="1">Membrane</location>
        <topology evidence="1">Multi-pass membrane protein</topology>
    </subcellularLocation>
</comment>
<protein>
    <recommendedName>
        <fullName evidence="9">Autophagy-related protein 33</fullName>
    </recommendedName>
</protein>
<dbReference type="Proteomes" id="UP000094455">
    <property type="component" value="Unassembled WGS sequence"/>
</dbReference>
<proteinExistence type="inferred from homology"/>
<feature type="transmembrane region" description="Helical" evidence="6">
    <location>
        <begin position="50"/>
        <end position="70"/>
    </location>
</feature>
<dbReference type="GO" id="GO:0000422">
    <property type="term" value="P:autophagy of mitochondrion"/>
    <property type="evidence" value="ECO:0007669"/>
    <property type="project" value="TreeGrafter"/>
</dbReference>
<dbReference type="OrthoDB" id="5336366at2759"/>
<evidence type="ECO:0000313" key="8">
    <source>
        <dbReference type="Proteomes" id="UP000094455"/>
    </source>
</evidence>
<evidence type="ECO:0000256" key="4">
    <source>
        <dbReference type="ARBA" id="ARBA00023136"/>
    </source>
</evidence>
<evidence type="ECO:0000256" key="6">
    <source>
        <dbReference type="SAM" id="Phobius"/>
    </source>
</evidence>
<evidence type="ECO:0000313" key="7">
    <source>
        <dbReference type="EMBL" id="ODQ45885.1"/>
    </source>
</evidence>
<dbReference type="InterPro" id="IPR051668">
    <property type="entry name" value="ATG33"/>
</dbReference>
<dbReference type="PANTHER" id="PTHR37278:SF1">
    <property type="entry name" value="AUTOPHAGY-RELATED PROTEIN 33-RELATED"/>
    <property type="match status" value="1"/>
</dbReference>
<dbReference type="GO" id="GO:0005741">
    <property type="term" value="C:mitochondrial outer membrane"/>
    <property type="evidence" value="ECO:0007669"/>
    <property type="project" value="TreeGrafter"/>
</dbReference>